<feature type="domain" description="RNase III" evidence="7">
    <location>
        <begin position="20"/>
        <end position="162"/>
    </location>
</feature>
<dbReference type="CDD" id="cd00593">
    <property type="entry name" value="RIBOc"/>
    <property type="match status" value="1"/>
</dbReference>
<evidence type="ECO:0000256" key="2">
    <source>
        <dbReference type="ARBA" id="ARBA00022722"/>
    </source>
</evidence>
<dbReference type="SUPFAM" id="SSF69065">
    <property type="entry name" value="RNase III domain-like"/>
    <property type="match status" value="1"/>
</dbReference>
<organism evidence="8">
    <name type="scientific">viral metagenome</name>
    <dbReference type="NCBI Taxonomy" id="1070528"/>
    <lineage>
        <taxon>unclassified sequences</taxon>
        <taxon>metagenomes</taxon>
        <taxon>organismal metagenomes</taxon>
    </lineage>
</organism>
<dbReference type="GO" id="GO:0004525">
    <property type="term" value="F:ribonuclease III activity"/>
    <property type="evidence" value="ECO:0007669"/>
    <property type="project" value="InterPro"/>
</dbReference>
<evidence type="ECO:0000256" key="1">
    <source>
        <dbReference type="ARBA" id="ARBA00010183"/>
    </source>
</evidence>
<evidence type="ECO:0000259" key="6">
    <source>
        <dbReference type="PROSITE" id="PS50137"/>
    </source>
</evidence>
<dbReference type="PROSITE" id="PS50142">
    <property type="entry name" value="RNASE_3_2"/>
    <property type="match status" value="1"/>
</dbReference>
<keyword evidence="2" id="KW-0540">Nuclease</keyword>
<keyword evidence="4" id="KW-0378">Hydrolase</keyword>
<dbReference type="Pfam" id="PF00035">
    <property type="entry name" value="dsrm"/>
    <property type="match status" value="1"/>
</dbReference>
<evidence type="ECO:0008006" key="9">
    <source>
        <dbReference type="Google" id="ProtNLM"/>
    </source>
</evidence>
<dbReference type="Pfam" id="PF14622">
    <property type="entry name" value="Ribonucleas_3_3"/>
    <property type="match status" value="1"/>
</dbReference>
<evidence type="ECO:0000259" key="7">
    <source>
        <dbReference type="PROSITE" id="PS50142"/>
    </source>
</evidence>
<dbReference type="InterPro" id="IPR014720">
    <property type="entry name" value="dsRBD_dom"/>
</dbReference>
<dbReference type="PANTHER" id="PTHR11207">
    <property type="entry name" value="RIBONUCLEASE III"/>
    <property type="match status" value="1"/>
</dbReference>
<accession>A0A6C0E6E8</accession>
<dbReference type="EMBL" id="MN739743">
    <property type="protein sequence ID" value="QHT24292.1"/>
    <property type="molecule type" value="Genomic_DNA"/>
</dbReference>
<dbReference type="InterPro" id="IPR011907">
    <property type="entry name" value="RNase_III"/>
</dbReference>
<dbReference type="HAMAP" id="MF_00104">
    <property type="entry name" value="RNase_III"/>
    <property type="match status" value="1"/>
</dbReference>
<proteinExistence type="inferred from homology"/>
<dbReference type="Gene3D" id="1.10.1520.10">
    <property type="entry name" value="Ribonuclease III domain"/>
    <property type="match status" value="1"/>
</dbReference>
<feature type="domain" description="DRBM" evidence="6">
    <location>
        <begin position="196"/>
        <end position="266"/>
    </location>
</feature>
<dbReference type="GO" id="GO:0010468">
    <property type="term" value="P:regulation of gene expression"/>
    <property type="evidence" value="ECO:0007669"/>
    <property type="project" value="TreeGrafter"/>
</dbReference>
<dbReference type="PANTHER" id="PTHR11207:SF0">
    <property type="entry name" value="RIBONUCLEASE 3"/>
    <property type="match status" value="1"/>
</dbReference>
<keyword evidence="5" id="KW-0694">RNA-binding</keyword>
<reference evidence="8" key="1">
    <citation type="journal article" date="2020" name="Nature">
        <title>Giant virus diversity and host interactions through global metagenomics.</title>
        <authorList>
            <person name="Schulz F."/>
            <person name="Roux S."/>
            <person name="Paez-Espino D."/>
            <person name="Jungbluth S."/>
            <person name="Walsh D.A."/>
            <person name="Denef V.J."/>
            <person name="McMahon K.D."/>
            <person name="Konstantinidis K.T."/>
            <person name="Eloe-Fadrosh E.A."/>
            <person name="Kyrpides N.C."/>
            <person name="Woyke T."/>
        </authorList>
    </citation>
    <scope>NUCLEOTIDE SEQUENCE</scope>
    <source>
        <strain evidence="8">GVMAG-M-3300023179-138</strain>
    </source>
</reference>
<keyword evidence="3" id="KW-0255">Endonuclease</keyword>
<dbReference type="GO" id="GO:0003725">
    <property type="term" value="F:double-stranded RNA binding"/>
    <property type="evidence" value="ECO:0007669"/>
    <property type="project" value="TreeGrafter"/>
</dbReference>
<sequence length="269" mass="30638">MYMDAKIYNPWNPNNRDIPVAEITRIAGYTPKRVELFRQACVHKSFVARQHDGVVAPKPDDCLALKAADNEHLEFVGDGFLDAIVGDYLERRFPGEGEGFWTSLRSDLVNNEHLGELALKLGMAPWLIMSRHMEEFCGGRTNRRMLGSMLEAWIAAMWRDRVSVDARTAFWHVQQWLIAVIEEHVDFSALIATNTNFKDQLLRHYQATFHQPPRYKEVHTEGPLHNRTFTMGVLLPDGAVLVTASARNKKEAEQEASRLALIHFGKISA</sequence>
<dbReference type="Gene3D" id="3.30.160.20">
    <property type="match status" value="1"/>
</dbReference>
<dbReference type="GO" id="GO:0006364">
    <property type="term" value="P:rRNA processing"/>
    <property type="evidence" value="ECO:0007669"/>
    <property type="project" value="InterPro"/>
</dbReference>
<dbReference type="InterPro" id="IPR036389">
    <property type="entry name" value="RNase_III_sf"/>
</dbReference>
<dbReference type="PROSITE" id="PS50137">
    <property type="entry name" value="DS_RBD"/>
    <property type="match status" value="1"/>
</dbReference>
<name>A0A6C0E6E8_9ZZZZ</name>
<dbReference type="CDD" id="cd10845">
    <property type="entry name" value="DSRM_RNAse_III_family"/>
    <property type="match status" value="1"/>
</dbReference>
<evidence type="ECO:0000256" key="5">
    <source>
        <dbReference type="ARBA" id="ARBA00022884"/>
    </source>
</evidence>
<dbReference type="SMART" id="SM00535">
    <property type="entry name" value="RIBOc"/>
    <property type="match status" value="1"/>
</dbReference>
<evidence type="ECO:0000313" key="8">
    <source>
        <dbReference type="EMBL" id="QHT24292.1"/>
    </source>
</evidence>
<dbReference type="SMART" id="SM00358">
    <property type="entry name" value="DSRM"/>
    <property type="match status" value="1"/>
</dbReference>
<dbReference type="InterPro" id="IPR000999">
    <property type="entry name" value="RNase_III_dom"/>
</dbReference>
<protein>
    <recommendedName>
        <fullName evidence="9">RNase III domain-containing protein</fullName>
    </recommendedName>
</protein>
<dbReference type="AlphaFoldDB" id="A0A6C0E6E8"/>
<dbReference type="SUPFAM" id="SSF54768">
    <property type="entry name" value="dsRNA-binding domain-like"/>
    <property type="match status" value="1"/>
</dbReference>
<evidence type="ECO:0000256" key="4">
    <source>
        <dbReference type="ARBA" id="ARBA00022801"/>
    </source>
</evidence>
<comment type="similarity">
    <text evidence="1">Belongs to the ribonuclease III family.</text>
</comment>
<evidence type="ECO:0000256" key="3">
    <source>
        <dbReference type="ARBA" id="ARBA00022759"/>
    </source>
</evidence>